<feature type="non-terminal residue" evidence="1">
    <location>
        <position position="1"/>
    </location>
</feature>
<name>A0ACA9PLL6_9GLOM</name>
<dbReference type="EMBL" id="CAJVPT010036971">
    <property type="protein sequence ID" value="CAG8716067.1"/>
    <property type="molecule type" value="Genomic_DNA"/>
</dbReference>
<reference evidence="1" key="1">
    <citation type="submission" date="2021-06" db="EMBL/GenBank/DDBJ databases">
        <authorList>
            <person name="Kallberg Y."/>
            <person name="Tangrot J."/>
            <person name="Rosling A."/>
        </authorList>
    </citation>
    <scope>NUCLEOTIDE SEQUENCE</scope>
    <source>
        <strain evidence="1">CL356</strain>
    </source>
</reference>
<proteinExistence type="predicted"/>
<accession>A0ACA9PLL6</accession>
<keyword evidence="2" id="KW-1185">Reference proteome</keyword>
<evidence type="ECO:0000313" key="2">
    <source>
        <dbReference type="Proteomes" id="UP000789525"/>
    </source>
</evidence>
<evidence type="ECO:0000313" key="1">
    <source>
        <dbReference type="EMBL" id="CAG8716067.1"/>
    </source>
</evidence>
<comment type="caution">
    <text evidence="1">The sequence shown here is derived from an EMBL/GenBank/DDBJ whole genome shotgun (WGS) entry which is preliminary data.</text>
</comment>
<organism evidence="1 2">
    <name type="scientific">Acaulospora colombiana</name>
    <dbReference type="NCBI Taxonomy" id="27376"/>
    <lineage>
        <taxon>Eukaryota</taxon>
        <taxon>Fungi</taxon>
        <taxon>Fungi incertae sedis</taxon>
        <taxon>Mucoromycota</taxon>
        <taxon>Glomeromycotina</taxon>
        <taxon>Glomeromycetes</taxon>
        <taxon>Diversisporales</taxon>
        <taxon>Acaulosporaceae</taxon>
        <taxon>Acaulospora</taxon>
    </lineage>
</organism>
<dbReference type="Proteomes" id="UP000789525">
    <property type="component" value="Unassembled WGS sequence"/>
</dbReference>
<sequence length="193" mass="21439">ADGGEMVLRRIEAMGVKFVTKVGVEDITTESRSEGETFTGFDLSDGTHLESNLVIFAIGIKPRDELAKVSGIETYEKGGIIVGDDLKTSAKDVYAIGDLVEMADILAFNLTQTNTGVGTFKPRQMNNPDLSTNEALRVLLGIPLWWIEIQFINRAMLTEEQTSVLARIKDDYCFYEDTHKYSVSATRLYLETS</sequence>
<protein>
    <submittedName>
        <fullName evidence="1">4375_t:CDS:1</fullName>
    </submittedName>
</protein>
<gene>
    <name evidence="1" type="ORF">ACOLOM_LOCUS10906</name>
</gene>